<dbReference type="EC" id="6.3.5.4" evidence="2"/>
<dbReference type="GO" id="GO:0006529">
    <property type="term" value="P:asparagine biosynthetic process"/>
    <property type="evidence" value="ECO:0007669"/>
    <property type="project" value="UniProtKB-KW"/>
</dbReference>
<reference evidence="6" key="1">
    <citation type="journal article" date="2014" name="Int. J. Syst. Evol. Microbiol.">
        <title>Complete genome sequence of Corynebacterium casei LMG S-19264T (=DSM 44701T), isolated from a smear-ripened cheese.</title>
        <authorList>
            <consortium name="US DOE Joint Genome Institute (JGI-PGF)"/>
            <person name="Walter F."/>
            <person name="Albersmeier A."/>
            <person name="Kalinowski J."/>
            <person name="Ruckert C."/>
        </authorList>
    </citation>
    <scope>NUCLEOTIDE SEQUENCE</scope>
    <source>
        <strain evidence="6">CGMCC 4.7403</strain>
    </source>
</reference>
<keyword evidence="3" id="KW-0061">Asparagine biosynthesis</keyword>
<dbReference type="SUPFAM" id="SSF52402">
    <property type="entry name" value="Adenine nucleotide alpha hydrolases-like"/>
    <property type="match status" value="1"/>
</dbReference>
<evidence type="ECO:0000313" key="6">
    <source>
        <dbReference type="EMBL" id="GHH88600.1"/>
    </source>
</evidence>
<comment type="caution">
    <text evidence="6">The sequence shown here is derived from an EMBL/GenBank/DDBJ whole genome shotgun (WGS) entry which is preliminary data.</text>
</comment>
<evidence type="ECO:0000256" key="3">
    <source>
        <dbReference type="ARBA" id="ARBA00022888"/>
    </source>
</evidence>
<dbReference type="InterPro" id="IPR014729">
    <property type="entry name" value="Rossmann-like_a/b/a_fold"/>
</dbReference>
<comment type="pathway">
    <text evidence="1">Amino-acid biosynthesis; L-asparagine biosynthesis; L-asparagine from L-aspartate (L-Gln route): step 1/1.</text>
</comment>
<dbReference type="EMBL" id="BNAT01000010">
    <property type="protein sequence ID" value="GHH88600.1"/>
    <property type="molecule type" value="Genomic_DNA"/>
</dbReference>
<dbReference type="PANTHER" id="PTHR43284">
    <property type="entry name" value="ASPARAGINE SYNTHETASE (GLUTAMINE-HYDROLYZING)"/>
    <property type="match status" value="1"/>
</dbReference>
<proteinExistence type="predicted"/>
<evidence type="ECO:0000256" key="2">
    <source>
        <dbReference type="ARBA" id="ARBA00012737"/>
    </source>
</evidence>
<protein>
    <recommendedName>
        <fullName evidence="2">asparagine synthase (glutamine-hydrolyzing)</fullName>
        <ecNumber evidence="2">6.3.5.4</ecNumber>
    </recommendedName>
</protein>
<evidence type="ECO:0000256" key="1">
    <source>
        <dbReference type="ARBA" id="ARBA00005187"/>
    </source>
</evidence>
<dbReference type="GO" id="GO:0004066">
    <property type="term" value="F:asparagine synthase (glutamine-hydrolyzing) activity"/>
    <property type="evidence" value="ECO:0007669"/>
    <property type="project" value="UniProtKB-EC"/>
</dbReference>
<evidence type="ECO:0000256" key="4">
    <source>
        <dbReference type="ARBA" id="ARBA00048741"/>
    </source>
</evidence>
<dbReference type="Proteomes" id="UP000603227">
    <property type="component" value="Unassembled WGS sequence"/>
</dbReference>
<name>A0A919L8B1_9ACTN</name>
<dbReference type="InterPro" id="IPR051786">
    <property type="entry name" value="ASN_synthetase/amidase"/>
</dbReference>
<evidence type="ECO:0000313" key="7">
    <source>
        <dbReference type="Proteomes" id="UP000603227"/>
    </source>
</evidence>
<keyword evidence="7" id="KW-1185">Reference proteome</keyword>
<dbReference type="AlphaFoldDB" id="A0A919L8B1"/>
<organism evidence="6 7">
    <name type="scientific">Streptomyces capitiformicae</name>
    <dbReference type="NCBI Taxonomy" id="2014920"/>
    <lineage>
        <taxon>Bacteria</taxon>
        <taxon>Bacillati</taxon>
        <taxon>Actinomycetota</taxon>
        <taxon>Actinomycetes</taxon>
        <taxon>Kitasatosporales</taxon>
        <taxon>Streptomycetaceae</taxon>
        <taxon>Streptomyces</taxon>
    </lineage>
</organism>
<reference evidence="6" key="2">
    <citation type="submission" date="2020-09" db="EMBL/GenBank/DDBJ databases">
        <authorList>
            <person name="Sun Q."/>
            <person name="Zhou Y."/>
        </authorList>
    </citation>
    <scope>NUCLEOTIDE SEQUENCE</scope>
    <source>
        <strain evidence="6">CGMCC 4.7403</strain>
    </source>
</reference>
<feature type="domain" description="Asparagine synthetase" evidence="5">
    <location>
        <begin position="216"/>
        <end position="577"/>
    </location>
</feature>
<comment type="catalytic activity">
    <reaction evidence="4">
        <text>L-aspartate + L-glutamine + ATP + H2O = L-asparagine + L-glutamate + AMP + diphosphate + H(+)</text>
        <dbReference type="Rhea" id="RHEA:12228"/>
        <dbReference type="ChEBI" id="CHEBI:15377"/>
        <dbReference type="ChEBI" id="CHEBI:15378"/>
        <dbReference type="ChEBI" id="CHEBI:29985"/>
        <dbReference type="ChEBI" id="CHEBI:29991"/>
        <dbReference type="ChEBI" id="CHEBI:30616"/>
        <dbReference type="ChEBI" id="CHEBI:33019"/>
        <dbReference type="ChEBI" id="CHEBI:58048"/>
        <dbReference type="ChEBI" id="CHEBI:58359"/>
        <dbReference type="ChEBI" id="CHEBI:456215"/>
        <dbReference type="EC" id="6.3.5.4"/>
    </reaction>
</comment>
<gene>
    <name evidence="6" type="primary">asnB</name>
    <name evidence="6" type="ORF">GCM10017771_34630</name>
</gene>
<dbReference type="PANTHER" id="PTHR43284:SF1">
    <property type="entry name" value="ASPARAGINE SYNTHETASE"/>
    <property type="match status" value="1"/>
</dbReference>
<dbReference type="InterPro" id="IPR001962">
    <property type="entry name" value="Asn_synthase"/>
</dbReference>
<evidence type="ECO:0000259" key="5">
    <source>
        <dbReference type="Pfam" id="PF00733"/>
    </source>
</evidence>
<dbReference type="Pfam" id="PF00733">
    <property type="entry name" value="Asn_synthase"/>
    <property type="match status" value="1"/>
</dbReference>
<keyword evidence="3" id="KW-0028">Amino-acid biosynthesis</keyword>
<dbReference type="Gene3D" id="3.40.50.620">
    <property type="entry name" value="HUPs"/>
    <property type="match status" value="2"/>
</dbReference>
<accession>A0A919L8B1</accession>
<sequence length="619" mass="65709">MPESTAAGSGWFAVLPDCEAARAAASVLGAEAARIVEHASGRPWLVGHWADGEVVVATVGDARVAAVGLTPLTGARLAALVREGDALGSLDRIAANGPTGSCHLLASEAGRLRSQGTASGLRRLFSARVAGVMVACDRSDVLAAALDAGIDERLVALRLMDPLIPHPLDERPLWRGVAAVPAGTALLTDPDGHARTRRWWHAPESDLPLAEGAERLAGALADAVAVRTADGGLISSDLSGGLDSTSLCFLAARGPARLLALTLTGSDPANDDLSWARRAAGRLPDAEHLVLPTADLPAHYTGVLRAGEGVDEPALGGRVHAAFAETARRLADRGSRLHLSGEGADQILSARTPYLHTTLRTRPRTAVTHLRATVSTQRWRLLPTLRALADNRSYGRWLADTTQNLSPVLALDGSPALGWQMLRPQLPPWASRDAAGTVRELLWQTALEAEPLAGDRGRHEVLWSVRNGTRLARQLTRVTSRAGLATHYPFYDDRVLEAALSVQLHERTTPFAYKPLLVRAMRDAMPAELLTRSTKGEYSAEMQSGLRAHRAQLAELLDQPLLGTLGLVDADALRRACLSMFPPRLSPVTLEATLAVETWLRAHTGPAASTTALGSEAAA</sequence>